<keyword evidence="1" id="KW-0805">Transcription regulation</keyword>
<dbReference type="InterPro" id="IPR046335">
    <property type="entry name" value="LacI/GalR-like_sensor"/>
</dbReference>
<dbReference type="Pfam" id="PF00356">
    <property type="entry name" value="LacI"/>
    <property type="match status" value="1"/>
</dbReference>
<comment type="caution">
    <text evidence="5">The sequence shown here is derived from an EMBL/GenBank/DDBJ whole genome shotgun (WGS) entry which is preliminary data.</text>
</comment>
<dbReference type="Gene3D" id="1.10.260.40">
    <property type="entry name" value="lambda repressor-like DNA-binding domains"/>
    <property type="match status" value="1"/>
</dbReference>
<proteinExistence type="predicted"/>
<evidence type="ECO:0000313" key="5">
    <source>
        <dbReference type="EMBL" id="MFC7292832.1"/>
    </source>
</evidence>
<dbReference type="PRINTS" id="PR00036">
    <property type="entry name" value="HTHLACI"/>
</dbReference>
<dbReference type="CDD" id="cd01392">
    <property type="entry name" value="HTH_LacI"/>
    <property type="match status" value="1"/>
</dbReference>
<evidence type="ECO:0000256" key="3">
    <source>
        <dbReference type="ARBA" id="ARBA00023163"/>
    </source>
</evidence>
<keyword evidence="6" id="KW-1185">Reference proteome</keyword>
<gene>
    <name evidence="5" type="ORF">ACFQS8_14470</name>
</gene>
<reference evidence="6" key="1">
    <citation type="journal article" date="2019" name="Int. J. Syst. Evol. Microbiol.">
        <title>The Global Catalogue of Microorganisms (GCM) 10K type strain sequencing project: providing services to taxonomists for standard genome sequencing and annotation.</title>
        <authorList>
            <consortium name="The Broad Institute Genomics Platform"/>
            <consortium name="The Broad Institute Genome Sequencing Center for Infectious Disease"/>
            <person name="Wu L."/>
            <person name="Ma J."/>
        </authorList>
    </citation>
    <scope>NUCLEOTIDE SEQUENCE [LARGE SCALE GENOMIC DNA]</scope>
    <source>
        <strain evidence="6">CCUG 51308</strain>
    </source>
</reference>
<name>A0ABW2IPF0_9PROT</name>
<dbReference type="PANTHER" id="PTHR30146">
    <property type="entry name" value="LACI-RELATED TRANSCRIPTIONAL REPRESSOR"/>
    <property type="match status" value="1"/>
</dbReference>
<dbReference type="GO" id="GO:0003677">
    <property type="term" value="F:DNA binding"/>
    <property type="evidence" value="ECO:0007669"/>
    <property type="project" value="UniProtKB-KW"/>
</dbReference>
<organism evidence="5 6">
    <name type="scientific">Hirschia litorea</name>
    <dbReference type="NCBI Taxonomy" id="1199156"/>
    <lineage>
        <taxon>Bacteria</taxon>
        <taxon>Pseudomonadati</taxon>
        <taxon>Pseudomonadota</taxon>
        <taxon>Alphaproteobacteria</taxon>
        <taxon>Hyphomonadales</taxon>
        <taxon>Hyphomonadaceae</taxon>
        <taxon>Hirschia</taxon>
    </lineage>
</organism>
<feature type="domain" description="HTH lacI-type" evidence="4">
    <location>
        <begin position="17"/>
        <end position="71"/>
    </location>
</feature>
<dbReference type="InterPro" id="IPR000843">
    <property type="entry name" value="HTH_LacI"/>
</dbReference>
<evidence type="ECO:0000256" key="1">
    <source>
        <dbReference type="ARBA" id="ARBA00023015"/>
    </source>
</evidence>
<dbReference type="CDD" id="cd01545">
    <property type="entry name" value="PBP1_SalR"/>
    <property type="match status" value="1"/>
</dbReference>
<dbReference type="SUPFAM" id="SSF47413">
    <property type="entry name" value="lambda repressor-like DNA-binding domains"/>
    <property type="match status" value="1"/>
</dbReference>
<sequence length="350" mass="38260">MERRRITEVQGTSGRRLTIVDVAREAGVSVKTVSRVLNDQKGVGDKTRERVRDIMEAMGYKINKAARDLRLNRPTLIALLLDNPSRHMSSFNADLQIGAMRGCNKLGYYLIVDDYGSPESAYEEIVDNSDLAGVIVSPGLSDNLGMIAAFEERNIPYVRIAPQSEIERSFCVSIDDRGASRDLTKHLLDAGHRKIGVIKGHPDHLVSEIRYIGVVEAAISAGVTIDPAYVLPSLYDFKSGLKAAEKLLSMKERPTAIIASNDEVAAAVIAVAAKKGIKVPEELSVVGFDNAPISNSIYPALTTVNQPVAEMSKVAAELLIRDVLPSETQVKRVMLNYRVVFRDSVADISK</sequence>
<dbReference type="SMART" id="SM00354">
    <property type="entry name" value="HTH_LACI"/>
    <property type="match status" value="1"/>
</dbReference>
<dbReference type="Pfam" id="PF13377">
    <property type="entry name" value="Peripla_BP_3"/>
    <property type="match status" value="1"/>
</dbReference>
<keyword evidence="3" id="KW-0804">Transcription</keyword>
<evidence type="ECO:0000313" key="6">
    <source>
        <dbReference type="Proteomes" id="UP001596492"/>
    </source>
</evidence>
<evidence type="ECO:0000256" key="2">
    <source>
        <dbReference type="ARBA" id="ARBA00023125"/>
    </source>
</evidence>
<dbReference type="PROSITE" id="PS00356">
    <property type="entry name" value="HTH_LACI_1"/>
    <property type="match status" value="1"/>
</dbReference>
<protein>
    <submittedName>
        <fullName evidence="5">LacI family DNA-binding transcriptional regulator</fullName>
    </submittedName>
</protein>
<dbReference type="Proteomes" id="UP001596492">
    <property type="component" value="Unassembled WGS sequence"/>
</dbReference>
<dbReference type="InterPro" id="IPR028082">
    <property type="entry name" value="Peripla_BP_I"/>
</dbReference>
<accession>A0ABW2IPF0</accession>
<dbReference type="SUPFAM" id="SSF53822">
    <property type="entry name" value="Periplasmic binding protein-like I"/>
    <property type="match status" value="1"/>
</dbReference>
<dbReference type="PANTHER" id="PTHR30146:SF153">
    <property type="entry name" value="LACTOSE OPERON REPRESSOR"/>
    <property type="match status" value="1"/>
</dbReference>
<dbReference type="RefSeq" id="WP_382168666.1">
    <property type="nucleotide sequence ID" value="NZ_JBHTBR010000007.1"/>
</dbReference>
<evidence type="ECO:0000259" key="4">
    <source>
        <dbReference type="PROSITE" id="PS50932"/>
    </source>
</evidence>
<keyword evidence="2 5" id="KW-0238">DNA-binding</keyword>
<dbReference type="InterPro" id="IPR010982">
    <property type="entry name" value="Lambda_DNA-bd_dom_sf"/>
</dbReference>
<dbReference type="PROSITE" id="PS50932">
    <property type="entry name" value="HTH_LACI_2"/>
    <property type="match status" value="1"/>
</dbReference>
<dbReference type="EMBL" id="JBHTBR010000007">
    <property type="protein sequence ID" value="MFC7292832.1"/>
    <property type="molecule type" value="Genomic_DNA"/>
</dbReference>
<dbReference type="Gene3D" id="3.40.50.2300">
    <property type="match status" value="2"/>
</dbReference>